<accession>A0A2N6UFZ3</accession>
<dbReference type="InterPro" id="IPR036286">
    <property type="entry name" value="LexA/Signal_pep-like_sf"/>
</dbReference>
<reference evidence="5 6" key="1">
    <citation type="submission" date="2017-09" db="EMBL/GenBank/DDBJ databases">
        <title>Bacterial strain isolated from the female urinary microbiota.</title>
        <authorList>
            <person name="Thomas-White K."/>
            <person name="Kumar N."/>
            <person name="Forster S."/>
            <person name="Putonti C."/>
            <person name="Lawley T."/>
            <person name="Wolfe A.J."/>
        </authorList>
    </citation>
    <scope>NUCLEOTIDE SEQUENCE [LARGE SCALE GENOMIC DNA]</scope>
    <source>
        <strain evidence="5 6">UMB0240</strain>
    </source>
</reference>
<evidence type="ECO:0000313" key="6">
    <source>
        <dbReference type="Proteomes" id="UP000235701"/>
    </source>
</evidence>
<dbReference type="SUPFAM" id="SSF47413">
    <property type="entry name" value="lambda repressor-like DNA-binding domains"/>
    <property type="match status" value="1"/>
</dbReference>
<evidence type="ECO:0000259" key="4">
    <source>
        <dbReference type="PROSITE" id="PS50943"/>
    </source>
</evidence>
<dbReference type="InterPro" id="IPR015927">
    <property type="entry name" value="Peptidase_S24_S26A/B/C"/>
</dbReference>
<dbReference type="InterPro" id="IPR001387">
    <property type="entry name" value="Cro/C1-type_HTH"/>
</dbReference>
<sequence length="256" mass="29034">MLIGEKINILRKENKLTMQELADRSNLTKGYISMLEKGKNPQSGKPIIPSLDTVQSIASAFSLDLESFLENVDSKVNLPKLKSNSATVDKITEISSKLTESRQAKVYNFAERQLEEQNNILSFEKHKNKKHQQEDTTEDYLDGAVSAGSGEFLADDRHELIQIPTKIIPDASYDLILQVNGNSMEPMFEDHEYIFVKKTTEIRSGQIGVFIIDNESYLKKAYIEDNHLRLVSLNTKYEDLIFDDVNDIKVVGTVVM</sequence>
<proteinExistence type="predicted"/>
<organism evidence="5 6">
    <name type="scientific">Aerococcus viridans</name>
    <dbReference type="NCBI Taxonomy" id="1377"/>
    <lineage>
        <taxon>Bacteria</taxon>
        <taxon>Bacillati</taxon>
        <taxon>Bacillota</taxon>
        <taxon>Bacilli</taxon>
        <taxon>Lactobacillales</taxon>
        <taxon>Aerococcaceae</taxon>
        <taxon>Aerococcus</taxon>
    </lineage>
</organism>
<dbReference type="Pfam" id="PF00717">
    <property type="entry name" value="Peptidase_S24"/>
    <property type="match status" value="1"/>
</dbReference>
<dbReference type="Proteomes" id="UP000235701">
    <property type="component" value="Unassembled WGS sequence"/>
</dbReference>
<dbReference type="InterPro" id="IPR010982">
    <property type="entry name" value="Lambda_DNA-bd_dom_sf"/>
</dbReference>
<evidence type="ECO:0000256" key="1">
    <source>
        <dbReference type="ARBA" id="ARBA00023015"/>
    </source>
</evidence>
<evidence type="ECO:0000313" key="5">
    <source>
        <dbReference type="EMBL" id="PMC80483.1"/>
    </source>
</evidence>
<keyword evidence="1" id="KW-0805">Transcription regulation</keyword>
<evidence type="ECO:0000256" key="2">
    <source>
        <dbReference type="ARBA" id="ARBA00023125"/>
    </source>
</evidence>
<dbReference type="SUPFAM" id="SSF51306">
    <property type="entry name" value="LexA/Signal peptidase"/>
    <property type="match status" value="1"/>
</dbReference>
<dbReference type="GO" id="GO:0003677">
    <property type="term" value="F:DNA binding"/>
    <property type="evidence" value="ECO:0007669"/>
    <property type="project" value="UniProtKB-KW"/>
</dbReference>
<dbReference type="PANTHER" id="PTHR40661">
    <property type="match status" value="1"/>
</dbReference>
<dbReference type="Gene3D" id="2.10.109.10">
    <property type="entry name" value="Umud Fragment, subunit A"/>
    <property type="match status" value="1"/>
</dbReference>
<dbReference type="CDD" id="cd06529">
    <property type="entry name" value="S24_LexA-like"/>
    <property type="match status" value="1"/>
</dbReference>
<name>A0A2N6UFZ3_9LACT</name>
<dbReference type="Gene3D" id="1.10.260.40">
    <property type="entry name" value="lambda repressor-like DNA-binding domains"/>
    <property type="match status" value="1"/>
</dbReference>
<evidence type="ECO:0000256" key="3">
    <source>
        <dbReference type="ARBA" id="ARBA00023163"/>
    </source>
</evidence>
<dbReference type="EMBL" id="PNHQ01000002">
    <property type="protein sequence ID" value="PMC80483.1"/>
    <property type="molecule type" value="Genomic_DNA"/>
</dbReference>
<dbReference type="OrthoDB" id="2475196at2"/>
<dbReference type="SMART" id="SM00530">
    <property type="entry name" value="HTH_XRE"/>
    <property type="match status" value="1"/>
</dbReference>
<dbReference type="AlphaFoldDB" id="A0A2N6UFZ3"/>
<comment type="caution">
    <text evidence="5">The sequence shown here is derived from an EMBL/GenBank/DDBJ whole genome shotgun (WGS) entry which is preliminary data.</text>
</comment>
<dbReference type="PROSITE" id="PS50943">
    <property type="entry name" value="HTH_CROC1"/>
    <property type="match status" value="1"/>
</dbReference>
<feature type="domain" description="HTH cro/C1-type" evidence="4">
    <location>
        <begin position="7"/>
        <end position="68"/>
    </location>
</feature>
<keyword evidence="2" id="KW-0238">DNA-binding</keyword>
<keyword evidence="3" id="KW-0804">Transcription</keyword>
<dbReference type="Pfam" id="PF01381">
    <property type="entry name" value="HTH_3"/>
    <property type="match status" value="1"/>
</dbReference>
<dbReference type="InterPro" id="IPR039418">
    <property type="entry name" value="LexA-like"/>
</dbReference>
<dbReference type="CDD" id="cd00093">
    <property type="entry name" value="HTH_XRE"/>
    <property type="match status" value="1"/>
</dbReference>
<keyword evidence="6" id="KW-1185">Reference proteome</keyword>
<gene>
    <name evidence="5" type="ORF">CJ191_01355</name>
</gene>
<dbReference type="RefSeq" id="WP_102198758.1">
    <property type="nucleotide sequence ID" value="NZ_PNHQ01000002.1"/>
</dbReference>
<protein>
    <submittedName>
        <fullName evidence="5">Transcriptional regulator</fullName>
    </submittedName>
</protein>
<dbReference type="PANTHER" id="PTHR40661:SF1">
    <property type="entry name" value="HTH CRO_C1-TYPE DOMAIN-CONTAINING PROTEIN"/>
    <property type="match status" value="1"/>
</dbReference>